<dbReference type="Proteomes" id="UP000085678">
    <property type="component" value="Unplaced"/>
</dbReference>
<gene>
    <name evidence="2" type="primary">LOC106162663</name>
</gene>
<organism evidence="1 2">
    <name type="scientific">Lingula anatina</name>
    <name type="common">Brachiopod</name>
    <name type="synonym">Lingula unguis</name>
    <dbReference type="NCBI Taxonomy" id="7574"/>
    <lineage>
        <taxon>Eukaryota</taxon>
        <taxon>Metazoa</taxon>
        <taxon>Spiralia</taxon>
        <taxon>Lophotrochozoa</taxon>
        <taxon>Brachiopoda</taxon>
        <taxon>Linguliformea</taxon>
        <taxon>Lingulata</taxon>
        <taxon>Lingulida</taxon>
        <taxon>Linguloidea</taxon>
        <taxon>Lingulidae</taxon>
        <taxon>Lingula</taxon>
    </lineage>
</organism>
<evidence type="ECO:0000313" key="1">
    <source>
        <dbReference type="Proteomes" id="UP000085678"/>
    </source>
</evidence>
<proteinExistence type="predicted"/>
<dbReference type="KEGG" id="lak:106162663"/>
<dbReference type="PANTHER" id="PTHR19871:SF28">
    <property type="entry name" value="AAA+ ATPASE DOMAIN-CONTAINING PROTEIN"/>
    <property type="match status" value="1"/>
</dbReference>
<evidence type="ECO:0000313" key="2">
    <source>
        <dbReference type="RefSeq" id="XP_013395467.1"/>
    </source>
</evidence>
<dbReference type="GeneID" id="106162663"/>
<dbReference type="InParanoid" id="A0A1S3IB29"/>
<protein>
    <submittedName>
        <fullName evidence="2">NACHT and WD repeat domain-containing protein 2-like</fullName>
    </submittedName>
</protein>
<dbReference type="STRING" id="7574.A0A1S3IB29"/>
<dbReference type="RefSeq" id="XP_013395467.1">
    <property type="nucleotide sequence ID" value="XM_013540013.2"/>
</dbReference>
<name>A0A1S3IB29_LINAN</name>
<dbReference type="InterPro" id="IPR052752">
    <property type="entry name" value="NACHT-WD_repeat"/>
</dbReference>
<reference evidence="2" key="1">
    <citation type="submission" date="2025-08" db="UniProtKB">
        <authorList>
            <consortium name="RefSeq"/>
        </authorList>
    </citation>
    <scope>IDENTIFICATION</scope>
    <source>
        <tissue evidence="2">Gonads</tissue>
    </source>
</reference>
<keyword evidence="1" id="KW-1185">Reference proteome</keyword>
<dbReference type="OrthoDB" id="2325716at2759"/>
<sequence length="225" mass="25851">MLTDHEEDVITKTLEGQLVDLPSQSSGAVKIFICCTQSDFQLERCILWEIVLPELQQYCSQHGLDVELVDPLHGTYVDPSYDRSLFDLCMLELEDCHRISQGPFFLCLTGNKYGPTPLPAYIKAEDFDIISAKACEAGKDMCLLNSWYIKDDVLRPTVYRLKDPREKLKYYDCRNPEMQGLRERDQLDWLETFKELQEILQTSLEVASAEGPQSKDLSEYYTGGK</sequence>
<accession>A0A1S3IB29</accession>
<dbReference type="PANTHER" id="PTHR19871">
    <property type="entry name" value="BETA TRANSDUCIN-RELATED PROTEIN"/>
    <property type="match status" value="1"/>
</dbReference>
<dbReference type="AlphaFoldDB" id="A0A1S3IB29"/>